<keyword evidence="3" id="KW-1185">Reference proteome</keyword>
<organism evidence="2 3">
    <name type="scientific">Plasmopara halstedii</name>
    <name type="common">Downy mildew of sunflower</name>
    <dbReference type="NCBI Taxonomy" id="4781"/>
    <lineage>
        <taxon>Eukaryota</taxon>
        <taxon>Sar</taxon>
        <taxon>Stramenopiles</taxon>
        <taxon>Oomycota</taxon>
        <taxon>Peronosporomycetes</taxon>
        <taxon>Peronosporales</taxon>
        <taxon>Peronosporaceae</taxon>
        <taxon>Plasmopara</taxon>
    </lineage>
</organism>
<dbReference type="Gene3D" id="2.30.30.140">
    <property type="match status" value="1"/>
</dbReference>
<feature type="region of interest" description="Disordered" evidence="1">
    <location>
        <begin position="87"/>
        <end position="226"/>
    </location>
</feature>
<evidence type="ECO:0000256" key="1">
    <source>
        <dbReference type="SAM" id="MobiDB-lite"/>
    </source>
</evidence>
<dbReference type="OMA" id="MTPWQQM"/>
<sequence length="1176" mass="132536">MSISKFSTHDDQMSMETQETRMLLSRRSSAVQLNGHFEICEIESEMNQDESLTRTFEIVNSSALSQQLDAHLQRQDVEIPSINMHEMPSKVSSRSASPSKPKSQRQLHDDVESVKIQKNVAATSLRSRPRSPSLETNSTSCLPSGKLEHPAKQVPKLSSRQVSERITLHDNGALAIRPSLSTRQRSERQQTHWNLNSEEGSTLIRPVESMPCANNTQERSDNGESHVNTYHHHELSQSETNPAKKHSTSSALVIKSILSSPVSRFVPLDNLWTYGQRVFGRYKRTPYFYSGNLATYLGAGMFMVVFDDGTINYRVQREDIMVREMLTTSNQMLKKHGVDESKNSPCTRRKSDASSAKSNSNLTEKYAIDMKLRRKSQQMLYDDIVNHCPDALVAPEMRLLPSQHVMVDFSLTPPREVILSFDDNCVVAEVGVTSFKCSQPKTENERCVIQDEALNMTRLDCGVAYEDDSTQASDSEDSSDEDMLMTPWQQMTQTFGITKATRPQRGTGRRATMSSVSQIERISITHKGRRQQNSITPKSFWQIIVEYFLRGNRRVQPTKLTDELALAEHVRLMEAKLYTMRSDRCNATQKAGDSVRVVYERAPNGIRAYGAVTRRVENGSYAVLTEDEDSLTVEVVPQNKVELLPSVNELEQQLTDIERSQRVFFAGQKVQVSLHPETRFCGRGVITLEQESQTYFHVLLESRIRLVNVPIDKIIPVQEKKKATISITEDQFLVCNNKVKVYIGDQIYVKCMTENDDLGTTSEEEKVGHLNGVYSNNTAAVDFADGSTGYEIPPHLIYKRKRLSVPLDLDVRSLKNAVLMQASATAQSGGKRTIPVLEEGYQVKADHPRKAAVESCVVIKIHPSSACDLRFSDGTIIFEVFPSQMIIDSIENQRFQLQARFCTNESRNRTLQMPVYAIDDYVLAWSSRFGRYCSAKIRAKTFNDSISDSESEPGVDRSASSIVQSIATDSVEYTLVFDYGEQTTHVPTDKITRLDDTTALSHTQRLTNYSIDTMGFELSRVTYTIGEAVMARVHGTARYFNGIVEAVNEKERVCVVCFDSSERDIAVPFSAMFSINSKLHMGSRGSSTCTKRLNSSSSIATSRTQFLSRHRVSDDATSTLDAGLRSRRNSIGPIRNMLKSTALSMFRNSQSKRNLDPRRPSHMITEIGARFHRPHR</sequence>
<dbReference type="EMBL" id="CCYD01003042">
    <property type="protein sequence ID" value="CEG49147.1"/>
    <property type="molecule type" value="Genomic_DNA"/>
</dbReference>
<feature type="region of interest" description="Disordered" evidence="1">
    <location>
        <begin position="336"/>
        <end position="359"/>
    </location>
</feature>
<dbReference type="Proteomes" id="UP000054928">
    <property type="component" value="Unassembled WGS sequence"/>
</dbReference>
<dbReference type="RefSeq" id="XP_024585516.1">
    <property type="nucleotide sequence ID" value="XM_024720304.1"/>
</dbReference>
<reference evidence="3" key="1">
    <citation type="submission" date="2014-09" db="EMBL/GenBank/DDBJ databases">
        <authorList>
            <person name="Sharma Rahul"/>
            <person name="Thines Marco"/>
        </authorList>
    </citation>
    <scope>NUCLEOTIDE SEQUENCE [LARGE SCALE GENOMIC DNA]</scope>
</reference>
<dbReference type="GeneID" id="36401981"/>
<feature type="compositionally biased region" description="Low complexity" evidence="1">
    <location>
        <begin position="124"/>
        <end position="134"/>
    </location>
</feature>
<dbReference type="STRING" id="4781.A0A0N7L882"/>
<dbReference type="SUPFAM" id="SSF63748">
    <property type="entry name" value="Tudor/PWWP/MBT"/>
    <property type="match status" value="1"/>
</dbReference>
<evidence type="ECO:0000313" key="2">
    <source>
        <dbReference type="EMBL" id="CEG49147.1"/>
    </source>
</evidence>
<proteinExistence type="predicted"/>
<dbReference type="AlphaFoldDB" id="A0A0N7L882"/>
<feature type="compositionally biased region" description="Basic and acidic residues" evidence="1">
    <location>
        <begin position="106"/>
        <end position="115"/>
    </location>
</feature>
<feature type="compositionally biased region" description="Polar residues" evidence="1">
    <location>
        <begin position="191"/>
        <end position="200"/>
    </location>
</feature>
<name>A0A0N7L882_PLAHL</name>
<feature type="compositionally biased region" description="Low complexity" evidence="1">
    <location>
        <begin position="89"/>
        <end position="101"/>
    </location>
</feature>
<dbReference type="OrthoDB" id="69638at2759"/>
<protein>
    <submittedName>
        <fullName evidence="2">Uncharacterized protein</fullName>
    </submittedName>
</protein>
<accession>A0A0N7L882</accession>
<evidence type="ECO:0000313" key="3">
    <source>
        <dbReference type="Proteomes" id="UP000054928"/>
    </source>
</evidence>